<evidence type="ECO:0000313" key="1">
    <source>
        <dbReference type="EMBL" id="AAF83513.1"/>
    </source>
</evidence>
<proteinExistence type="predicted"/>
<organism evidence="1 2">
    <name type="scientific">Xylella fastidiosa (strain 9a5c)</name>
    <dbReference type="NCBI Taxonomy" id="160492"/>
    <lineage>
        <taxon>Bacteria</taxon>
        <taxon>Pseudomonadati</taxon>
        <taxon>Pseudomonadota</taxon>
        <taxon>Gammaproteobacteria</taxon>
        <taxon>Lysobacterales</taxon>
        <taxon>Lysobacteraceae</taxon>
        <taxon>Xylella</taxon>
    </lineage>
</organism>
<dbReference type="Proteomes" id="UP000000812">
    <property type="component" value="Chromosome"/>
</dbReference>
<sequence length="120" mass="13814">MRVPLIPEFLISLPATVPQLWAVVKLTTQSVTVGQYSLRALFYRKPILPERRWHRTYAEWEAAAEQHFKRLNDQGIRTVKAEIRSADFVAWCRRTGRNIDNKALVALANEAAYRVIKGGH</sequence>
<gene>
    <name evidence="1" type="ordered locus">XF_0703</name>
</gene>
<evidence type="ECO:0000313" key="2">
    <source>
        <dbReference type="Proteomes" id="UP000000812"/>
    </source>
</evidence>
<reference evidence="1 2" key="1">
    <citation type="journal article" date="2000" name="Nature">
        <title>The genome sequence of the plant pathogen Xylella fastidiosa.</title>
        <authorList>
            <person name="Simpson A.J."/>
            <person name="Reinach F.C."/>
            <person name="Arruda P."/>
            <person name="Abreu F.A."/>
            <person name="Acencio M."/>
            <person name="Alvarenga R."/>
            <person name="Alves L.M."/>
            <person name="Araya J.E."/>
            <person name="Baia G.S."/>
            <person name="Baptista C.S."/>
            <person name="Barros M.H."/>
            <person name="Bonaccorsi E.D."/>
            <person name="Bordin S."/>
            <person name="Bove J.M."/>
            <person name="Briones M.R."/>
            <person name="Bueno M.R."/>
            <person name="Camargo A.A."/>
            <person name="Camargo L.E."/>
            <person name="Carraro D.M."/>
            <person name="Carrer H."/>
            <person name="Colauto N.B."/>
            <person name="Colombo C."/>
            <person name="Costa F.F."/>
            <person name="Costa M.C."/>
            <person name="Costa-Neto C.M."/>
            <person name="Coutinho L.L."/>
            <person name="Cristofani M."/>
            <person name="Dias-Neto E."/>
            <person name="Docena C."/>
            <person name="El-Dorry H."/>
            <person name="Facincani A.P."/>
            <person name="Ferreira A.J."/>
            <person name="Ferreira V.C."/>
            <person name="Ferro J.A."/>
            <person name="Fraga J.S."/>
            <person name="Franca S.C."/>
            <person name="Franco M.C."/>
            <person name="Frohme M."/>
            <person name="Furlan L.R."/>
            <person name="Garnier M."/>
            <person name="Goldman G.H."/>
            <person name="Goldman M.H."/>
            <person name="Gomes S.L."/>
            <person name="Gruber A."/>
            <person name="Ho P.L."/>
            <person name="Hoheisel J.D."/>
            <person name="Junqueira M.L."/>
            <person name="Kemper E.L."/>
            <person name="Kitajima J.P."/>
            <person name="Krieger J.E."/>
            <person name="Kuramae E.E."/>
            <person name="Laigret F."/>
            <person name="Lambais M.R."/>
            <person name="Leite L.C."/>
            <person name="Lemos E.G."/>
            <person name="Lemos M.V."/>
            <person name="Lopes S.A."/>
            <person name="Lopes C.R."/>
            <person name="Machado J.A."/>
            <person name="Machado M.A."/>
            <person name="Madeira A.M."/>
            <person name="Madeira H.M."/>
            <person name="Marino C.L."/>
            <person name="Marques M.V."/>
            <person name="Martins E.A."/>
            <person name="Martins E.M."/>
            <person name="Matsukuma A.Y."/>
            <person name="Menck C.F."/>
            <person name="Miracca E.C."/>
            <person name="Miyaki C.Y."/>
            <person name="Monteriro-Vitorello C.B."/>
            <person name="Moon D.H."/>
            <person name="Nagai M.A."/>
            <person name="Nascimento A.L."/>
            <person name="Netto L.E."/>
            <person name="Nhani A.Jr."/>
            <person name="Nobrega F.G."/>
            <person name="Nunes L.R."/>
            <person name="Oliveira M.A."/>
            <person name="de Oliveira M.C."/>
            <person name="de Oliveira R.C."/>
            <person name="Palmieri D.A."/>
            <person name="Paris A."/>
            <person name="Peixoto B.R."/>
            <person name="Pereira G.A."/>
            <person name="Pereira H.A.Jr."/>
            <person name="Pesquero J.B."/>
            <person name="Quaggio R.B."/>
            <person name="Roberto P.G."/>
            <person name="Rodrigues V."/>
            <person name="de M Rosa A.J."/>
            <person name="de Rosa V.E.Jr."/>
            <person name="de Sa R.G."/>
            <person name="Santelli R.V."/>
            <person name="Sawasaki H.E."/>
            <person name="da Silva A.C."/>
            <person name="da Silva A.M."/>
            <person name="da Silva F.R."/>
            <person name="da Silva W.A.Jr."/>
            <person name="da Silveira J.F."/>
            <person name="Silvestri M.L."/>
            <person name="Siqueira W.J."/>
            <person name="de Souza A.A."/>
            <person name="de Souza A.P."/>
            <person name="Terenzi M.F."/>
            <person name="Truffi D."/>
            <person name="Tsai S.M."/>
            <person name="Tsuhako M.H."/>
            <person name="Vallada H."/>
            <person name="Van Sluys M.A."/>
            <person name="Verjovski-Almeida S."/>
            <person name="Vettore A.L."/>
            <person name="Zago M.A."/>
            <person name="Zatz M."/>
            <person name="Meidanis J."/>
            <person name="Setubal J.C."/>
        </authorList>
    </citation>
    <scope>NUCLEOTIDE SEQUENCE [LARGE SCALE GENOMIC DNA]</scope>
    <source>
        <strain evidence="1 2">9a5c</strain>
    </source>
</reference>
<dbReference type="AlphaFoldDB" id="Q9PFF6"/>
<dbReference type="HOGENOM" id="CLU_2048829_0_0_6"/>
<protein>
    <submittedName>
        <fullName evidence="1">Uncharacterized protein</fullName>
    </submittedName>
</protein>
<dbReference type="RefSeq" id="WP_010893227.1">
    <property type="nucleotide sequence ID" value="NC_002488.3"/>
</dbReference>
<dbReference type="PIR" id="E82773">
    <property type="entry name" value="E82773"/>
</dbReference>
<dbReference type="KEGG" id="xfa:XF_0703"/>
<accession>Q9PFF6</accession>
<dbReference type="EMBL" id="AE003849">
    <property type="protein sequence ID" value="AAF83513.1"/>
    <property type="molecule type" value="Genomic_DNA"/>
</dbReference>
<name>Q9PFF6_XYLFA</name>